<proteinExistence type="predicted"/>
<accession>A0A1T1H9Q5</accession>
<gene>
    <name evidence="1" type="ORF">BTA35_0212935</name>
</gene>
<dbReference type="STRING" id="966.BTA35_0212935"/>
<keyword evidence="2" id="KW-1185">Reference proteome</keyword>
<name>A0A1T1H9Q5_OCELI</name>
<sequence length="214" mass="23960">MKSQDVVLMLKLISLQKQEVPRSSFDGVRNAWPVDWCDWDEELENRGFLDSVNAEQFRAAVYTARSLELETGISKTQVNESLKRCIDIGLVKKDRKYGVPRCNYVALEEVLISGAKYFFHVKPGTLVRGIGTAFAAPVLHEMLISAGDLIPVWPDASGHSKGLAIEPLHKSVTFAVRKDPELYALLALVDAIRVGQPREANLAKDMLKKRMRPL</sequence>
<reference evidence="1" key="1">
    <citation type="submission" date="2017-02" db="EMBL/GenBank/DDBJ databases">
        <title>Draft Genome Sequence of the Salt Water Bacterium Oceanospirillum linum ATCC 11336.</title>
        <authorList>
            <person name="Trachtenberg A.M."/>
            <person name="Carney J.G."/>
            <person name="Linnane J.D."/>
            <person name="Rheaume B.A."/>
            <person name="Pitts N.L."/>
            <person name="Mykles D.L."/>
            <person name="Maclea K.S."/>
        </authorList>
    </citation>
    <scope>NUCLEOTIDE SEQUENCE [LARGE SCALE GENOMIC DNA]</scope>
    <source>
        <strain evidence="1">ATCC 11336</strain>
    </source>
</reference>
<organism evidence="1 2">
    <name type="scientific">Oceanospirillum linum</name>
    <dbReference type="NCBI Taxonomy" id="966"/>
    <lineage>
        <taxon>Bacteria</taxon>
        <taxon>Pseudomonadati</taxon>
        <taxon>Pseudomonadota</taxon>
        <taxon>Gammaproteobacteria</taxon>
        <taxon>Oceanospirillales</taxon>
        <taxon>Oceanospirillaceae</taxon>
        <taxon>Oceanospirillum</taxon>
    </lineage>
</organism>
<dbReference type="AlphaFoldDB" id="A0A1T1H9Q5"/>
<dbReference type="Proteomes" id="UP000190064">
    <property type="component" value="Unassembled WGS sequence"/>
</dbReference>
<protein>
    <submittedName>
        <fullName evidence="1">Uncharacterized protein</fullName>
    </submittedName>
</protein>
<dbReference type="RefSeq" id="WP_078320366.1">
    <property type="nucleotide sequence ID" value="NZ_FXTS01000007.1"/>
</dbReference>
<evidence type="ECO:0000313" key="2">
    <source>
        <dbReference type="Proteomes" id="UP000190064"/>
    </source>
</evidence>
<evidence type="ECO:0000313" key="1">
    <source>
        <dbReference type="EMBL" id="OOV86545.1"/>
    </source>
</evidence>
<comment type="caution">
    <text evidence="1">The sequence shown here is derived from an EMBL/GenBank/DDBJ whole genome shotgun (WGS) entry which is preliminary data.</text>
</comment>
<dbReference type="EMBL" id="MTSD02000006">
    <property type="protein sequence ID" value="OOV86545.1"/>
    <property type="molecule type" value="Genomic_DNA"/>
</dbReference>